<protein>
    <submittedName>
        <fullName evidence="4">Uncharacterized protein</fullName>
    </submittedName>
</protein>
<keyword evidence="1" id="KW-0175">Coiled coil</keyword>
<feature type="compositionally biased region" description="Basic and acidic residues" evidence="2">
    <location>
        <begin position="1"/>
        <end position="11"/>
    </location>
</feature>
<evidence type="ECO:0000256" key="1">
    <source>
        <dbReference type="SAM" id="Coils"/>
    </source>
</evidence>
<gene>
    <name evidence="4" type="ORF">CEP54_008598</name>
</gene>
<feature type="transmembrane region" description="Helical" evidence="3">
    <location>
        <begin position="652"/>
        <end position="675"/>
    </location>
</feature>
<dbReference type="OrthoDB" id="5104319at2759"/>
<organism evidence="4 5">
    <name type="scientific">Fusarium duplospermum</name>
    <dbReference type="NCBI Taxonomy" id="1325734"/>
    <lineage>
        <taxon>Eukaryota</taxon>
        <taxon>Fungi</taxon>
        <taxon>Dikarya</taxon>
        <taxon>Ascomycota</taxon>
        <taxon>Pezizomycotina</taxon>
        <taxon>Sordariomycetes</taxon>
        <taxon>Hypocreomycetidae</taxon>
        <taxon>Hypocreales</taxon>
        <taxon>Nectriaceae</taxon>
        <taxon>Fusarium</taxon>
        <taxon>Fusarium solani species complex</taxon>
    </lineage>
</organism>
<feature type="compositionally biased region" description="Low complexity" evidence="2">
    <location>
        <begin position="563"/>
        <end position="579"/>
    </location>
</feature>
<dbReference type="Proteomes" id="UP000288168">
    <property type="component" value="Unassembled WGS sequence"/>
</dbReference>
<dbReference type="EMBL" id="NKCI01000087">
    <property type="protein sequence ID" value="RSL56858.1"/>
    <property type="molecule type" value="Genomic_DNA"/>
</dbReference>
<comment type="caution">
    <text evidence="4">The sequence shown here is derived from an EMBL/GenBank/DDBJ whole genome shotgun (WGS) entry which is preliminary data.</text>
</comment>
<feature type="region of interest" description="Disordered" evidence="2">
    <location>
        <begin position="191"/>
        <end position="267"/>
    </location>
</feature>
<dbReference type="AlphaFoldDB" id="A0A428PV09"/>
<proteinExistence type="predicted"/>
<feature type="compositionally biased region" description="Polar residues" evidence="2">
    <location>
        <begin position="588"/>
        <end position="598"/>
    </location>
</feature>
<evidence type="ECO:0000256" key="2">
    <source>
        <dbReference type="SAM" id="MobiDB-lite"/>
    </source>
</evidence>
<feature type="coiled-coil region" evidence="1">
    <location>
        <begin position="318"/>
        <end position="380"/>
    </location>
</feature>
<accession>A0A428PV09</accession>
<name>A0A428PV09_9HYPO</name>
<sequence length="815" mass="89353">MRPKTDRHEAEPEPEGQLPAVQEGQMPNTTEPTERYIQRVDAHMGRAVKQLKGGFADTLSELDRRFENMVYEAAPDSQDEVRRALMTMQQFTRQLVTAVAEEAIAALQSDAQFFQDLLFEIDDELSGKLTQEMDKLRNNLEENQLTDAVSGERTPKPPAGRVGRGASAMSSGTSNFGGFARGFEELFHGSAQPERTAGESSHRPPKPTARASFKSSQRQRKNYSSMWDRGGRAEASIEGSIEGSIDSAEIGSESTPKTEVPPEPKESMPIHYEHMTPEESKSSDYEHLDPMMRSLLEAGEDLHKEFKKDVGKAGTEEWKGETDEYAELQEQLNKALQQCNQQESMVNRKTQLIEGLQEEITKLKASNQGLKANLESMTQASSASAVGTPIPGQFRHLGSVTSFPVNSAGGSPLVNNLAWVNSWLPKASRLQMERIQLAVRRCMAEENSCTEKMLKLGGGKQTARERDCLSARKSSSEKHRRDFTQTMSFLDELSRYSKKGQGCLADELSGLELGSAASVPDSNATPRRLLTPDPSDSSPTPTGAAGKKPVSESGSPSSKGRDASTSPKEPASPPKAASSVGEAHGESNLPTRQGTTPKAPSPLAESHAAPAGNTAPASNTAPREGKNGQVREVDDPESATQAMVGAIDSGVLGAWSFFAYLGLVAMTQAGAWVRVCKFMYRVFTYAMSHIGRAIRLIWPFGRGSVEGSPVPSFPQRPSPECFIVVMYHCAVLMTIQVYIACQRERAIWFEANGLTRKYMLESSRVQRSWFIFGVDGDLVVGKKDIEHFFEMIYVFGSRLANVLSFALEFGIRDQD</sequence>
<feature type="region of interest" description="Disordered" evidence="2">
    <location>
        <begin position="1"/>
        <end position="33"/>
    </location>
</feature>
<feature type="compositionally biased region" description="Low complexity" evidence="2">
    <location>
        <begin position="531"/>
        <end position="542"/>
    </location>
</feature>
<keyword evidence="3" id="KW-0472">Membrane</keyword>
<feature type="region of interest" description="Disordered" evidence="2">
    <location>
        <begin position="141"/>
        <end position="173"/>
    </location>
</feature>
<evidence type="ECO:0000256" key="3">
    <source>
        <dbReference type="SAM" id="Phobius"/>
    </source>
</evidence>
<feature type="region of interest" description="Disordered" evidence="2">
    <location>
        <begin position="457"/>
        <end position="483"/>
    </location>
</feature>
<keyword evidence="3" id="KW-0812">Transmembrane</keyword>
<dbReference type="STRING" id="1325734.A0A428PV09"/>
<feature type="compositionally biased region" description="Basic and acidic residues" evidence="2">
    <location>
        <begin position="623"/>
        <end position="633"/>
    </location>
</feature>
<feature type="compositionally biased region" description="Low complexity" evidence="2">
    <location>
        <begin position="233"/>
        <end position="258"/>
    </location>
</feature>
<feature type="compositionally biased region" description="Basic and acidic residues" evidence="2">
    <location>
        <begin position="462"/>
        <end position="483"/>
    </location>
</feature>
<keyword evidence="5" id="KW-1185">Reference proteome</keyword>
<evidence type="ECO:0000313" key="4">
    <source>
        <dbReference type="EMBL" id="RSL56858.1"/>
    </source>
</evidence>
<reference evidence="4 5" key="1">
    <citation type="submission" date="2017-06" db="EMBL/GenBank/DDBJ databases">
        <title>Comparative genomic analysis of Ambrosia Fusariam Clade fungi.</title>
        <authorList>
            <person name="Stajich J.E."/>
            <person name="Carrillo J."/>
            <person name="Kijimoto T."/>
            <person name="Eskalen A."/>
            <person name="O'Donnell K."/>
            <person name="Kasson M."/>
        </authorList>
    </citation>
    <scope>NUCLEOTIDE SEQUENCE [LARGE SCALE GENOMIC DNA]</scope>
    <source>
        <strain evidence="4 5">NRRL62584</strain>
    </source>
</reference>
<keyword evidence="3" id="KW-1133">Transmembrane helix</keyword>
<evidence type="ECO:0000313" key="5">
    <source>
        <dbReference type="Proteomes" id="UP000288168"/>
    </source>
</evidence>
<feature type="region of interest" description="Disordered" evidence="2">
    <location>
        <begin position="515"/>
        <end position="637"/>
    </location>
</feature>